<dbReference type="AlphaFoldDB" id="A0A5C2RZW8"/>
<dbReference type="Proteomes" id="UP000313359">
    <property type="component" value="Unassembled WGS sequence"/>
</dbReference>
<accession>A0A5C2RZW8</accession>
<gene>
    <name evidence="1" type="ORF">L227DRAFT_248374</name>
</gene>
<organism evidence="1 2">
    <name type="scientific">Lentinus tigrinus ALCF2SS1-6</name>
    <dbReference type="NCBI Taxonomy" id="1328759"/>
    <lineage>
        <taxon>Eukaryota</taxon>
        <taxon>Fungi</taxon>
        <taxon>Dikarya</taxon>
        <taxon>Basidiomycota</taxon>
        <taxon>Agaricomycotina</taxon>
        <taxon>Agaricomycetes</taxon>
        <taxon>Polyporales</taxon>
        <taxon>Polyporaceae</taxon>
        <taxon>Lentinus</taxon>
    </lineage>
</organism>
<name>A0A5C2RZW8_9APHY</name>
<evidence type="ECO:0000313" key="2">
    <source>
        <dbReference type="Proteomes" id="UP000313359"/>
    </source>
</evidence>
<protein>
    <recommendedName>
        <fullName evidence="3">F-box domain-containing protein</fullName>
    </recommendedName>
</protein>
<dbReference type="OrthoDB" id="2746208at2759"/>
<sequence>MAGNHHAHGFPVELLEMIFEEADLETQKACSLVDHVWLEVARRYLFDIIVFRSDTSFDSFLRFFAAHPHIRTHTRSVRLLGPEMSDPFRQPHYPFIDPATLADIVTSTPNISSIQLKSVILVNTPEDKKPRLASLSGPIRLTEFSMMRSPDGHDHSPVAVLELFRLFETKFIQIQLASFWAPSALEGANNAGPVVPRWRVRHQGICIVGITTTRPTPLMTLTETLVPGSLKQLHLDFRNWSHLHEMARFLQYFGESITNFTISFAYALARYEARDHTPSDEEWSSYRFSSLRNLSKLQFNLSQALMLPFSNGRRTWTDSTGIPKFLACFPRSLPLQDGVYINLRYVGDIPVNMYPGPINPRPEIENALFRFDNLKRVTLCSWYECSNAGVIGAQAFPRLYQAKKLVCMDEVKKCC</sequence>
<proteinExistence type="predicted"/>
<evidence type="ECO:0000313" key="1">
    <source>
        <dbReference type="EMBL" id="RPD56643.1"/>
    </source>
</evidence>
<dbReference type="EMBL" id="ML122286">
    <property type="protein sequence ID" value="RPD56643.1"/>
    <property type="molecule type" value="Genomic_DNA"/>
</dbReference>
<keyword evidence="2" id="KW-1185">Reference proteome</keyword>
<reference evidence="1" key="1">
    <citation type="journal article" date="2018" name="Genome Biol. Evol.">
        <title>Genomics and development of Lentinus tigrinus, a white-rot wood-decaying mushroom with dimorphic fruiting bodies.</title>
        <authorList>
            <person name="Wu B."/>
            <person name="Xu Z."/>
            <person name="Knudson A."/>
            <person name="Carlson A."/>
            <person name="Chen N."/>
            <person name="Kovaka S."/>
            <person name="LaButti K."/>
            <person name="Lipzen A."/>
            <person name="Pennachio C."/>
            <person name="Riley R."/>
            <person name="Schakwitz W."/>
            <person name="Umezawa K."/>
            <person name="Ohm R.A."/>
            <person name="Grigoriev I.V."/>
            <person name="Nagy L.G."/>
            <person name="Gibbons J."/>
            <person name="Hibbett D."/>
        </authorList>
    </citation>
    <scope>NUCLEOTIDE SEQUENCE [LARGE SCALE GENOMIC DNA]</scope>
    <source>
        <strain evidence="1">ALCF2SS1-6</strain>
    </source>
</reference>
<evidence type="ECO:0008006" key="3">
    <source>
        <dbReference type="Google" id="ProtNLM"/>
    </source>
</evidence>